<gene>
    <name evidence="9" type="ORF">OG517_10615</name>
</gene>
<keyword evidence="3 5" id="KW-0285">Flavoprotein</keyword>
<dbReference type="InterPro" id="IPR046373">
    <property type="entry name" value="Acyl-CoA_Oxase/DH_mid-dom_sf"/>
</dbReference>
<evidence type="ECO:0000259" key="8">
    <source>
        <dbReference type="Pfam" id="PF02771"/>
    </source>
</evidence>
<comment type="cofactor">
    <cofactor evidence="1 5">
        <name>FAD</name>
        <dbReference type="ChEBI" id="CHEBI:57692"/>
    </cofactor>
</comment>
<dbReference type="InterPro" id="IPR037069">
    <property type="entry name" value="AcylCoA_DH/ox_N_sf"/>
</dbReference>
<dbReference type="Pfam" id="PF00441">
    <property type="entry name" value="Acyl-CoA_dh_1"/>
    <property type="match status" value="1"/>
</dbReference>
<name>A0ABZ1T8Z9_STRVG</name>
<evidence type="ECO:0000259" key="6">
    <source>
        <dbReference type="Pfam" id="PF00441"/>
    </source>
</evidence>
<evidence type="ECO:0000256" key="2">
    <source>
        <dbReference type="ARBA" id="ARBA00009347"/>
    </source>
</evidence>
<feature type="domain" description="Acyl-CoA dehydrogenase/oxidase N-terminal" evidence="8">
    <location>
        <begin position="42"/>
        <end position="131"/>
    </location>
</feature>
<evidence type="ECO:0000259" key="7">
    <source>
        <dbReference type="Pfam" id="PF02770"/>
    </source>
</evidence>
<dbReference type="Gene3D" id="2.40.110.10">
    <property type="entry name" value="Butyryl-CoA Dehydrogenase, subunit A, domain 2"/>
    <property type="match status" value="1"/>
</dbReference>
<evidence type="ECO:0000313" key="10">
    <source>
        <dbReference type="Proteomes" id="UP001432039"/>
    </source>
</evidence>
<feature type="domain" description="Acyl-CoA dehydrogenase/oxidase C-terminal" evidence="6">
    <location>
        <begin position="240"/>
        <end position="389"/>
    </location>
</feature>
<dbReference type="Gene3D" id="1.10.540.10">
    <property type="entry name" value="Acyl-CoA dehydrogenase/oxidase, N-terminal domain"/>
    <property type="match status" value="1"/>
</dbReference>
<reference evidence="9" key="1">
    <citation type="submission" date="2022-10" db="EMBL/GenBank/DDBJ databases">
        <title>The complete genomes of actinobacterial strains from the NBC collection.</title>
        <authorList>
            <person name="Joergensen T.S."/>
            <person name="Alvarez Arevalo M."/>
            <person name="Sterndorff E.B."/>
            <person name="Faurdal D."/>
            <person name="Vuksanovic O."/>
            <person name="Mourched A.-S."/>
            <person name="Charusanti P."/>
            <person name="Shaw S."/>
            <person name="Blin K."/>
            <person name="Weber T."/>
        </authorList>
    </citation>
    <scope>NUCLEOTIDE SEQUENCE</scope>
    <source>
        <strain evidence="9">NBC_00248</strain>
    </source>
</reference>
<evidence type="ECO:0000256" key="5">
    <source>
        <dbReference type="RuleBase" id="RU362125"/>
    </source>
</evidence>
<dbReference type="SUPFAM" id="SSF47203">
    <property type="entry name" value="Acyl-CoA dehydrogenase C-terminal domain-like"/>
    <property type="match status" value="1"/>
</dbReference>
<feature type="domain" description="Acyl-CoA oxidase/dehydrogenase middle" evidence="7">
    <location>
        <begin position="135"/>
        <end position="228"/>
    </location>
</feature>
<proteinExistence type="inferred from homology"/>
<dbReference type="InterPro" id="IPR009075">
    <property type="entry name" value="AcylCo_DH/oxidase_C"/>
</dbReference>
<dbReference type="InterPro" id="IPR006091">
    <property type="entry name" value="Acyl-CoA_Oxase/DH_mid-dom"/>
</dbReference>
<evidence type="ECO:0000256" key="3">
    <source>
        <dbReference type="ARBA" id="ARBA00022630"/>
    </source>
</evidence>
<dbReference type="PROSITE" id="PS00072">
    <property type="entry name" value="ACYL_COA_DH_1"/>
    <property type="match status" value="1"/>
</dbReference>
<dbReference type="SUPFAM" id="SSF56645">
    <property type="entry name" value="Acyl-CoA dehydrogenase NM domain-like"/>
    <property type="match status" value="1"/>
</dbReference>
<evidence type="ECO:0000313" key="9">
    <source>
        <dbReference type="EMBL" id="WUQ11851.1"/>
    </source>
</evidence>
<comment type="similarity">
    <text evidence="2 5">Belongs to the acyl-CoA dehydrogenase family.</text>
</comment>
<sequence>MTYALFSGLDEGILALPFYEERHRTSAVELADWCADHAGLWSRPLEQTPEKAGREILSALGSAGWLGFLDPANGSAAGDYRWICLAREILAYADDLADFAFSIQALSATTIVQYGNGEQQLEYLPRMASGEVAGSFAISEEESGSDISAVGLTADRVSDGYLLNGRKAWIANAGIADLHCVIARTGGGPGALGLTAFLVPARTPGVRVLEEVRLVAPRSFGHLAFEDCLVPGSSVLGRPGQGFVVATDLLERFRMTVGAAAVGFARRAADSAVQRARERPIYGGKLMDLQLVKSALADMEIKLNYSAMLVARAAWELDHGNPGYAKHSSIAKLAATEAAQEIVDAAVQIHGAAGLVADSVPERLYRQVRSLRIYEGASEVQKMIIADALGRRPHAGRSRAASGRSAHRVER</sequence>
<evidence type="ECO:0000256" key="1">
    <source>
        <dbReference type="ARBA" id="ARBA00001974"/>
    </source>
</evidence>
<dbReference type="InterPro" id="IPR006089">
    <property type="entry name" value="Acyl-CoA_DH_CS"/>
</dbReference>
<dbReference type="RefSeq" id="WP_328961277.1">
    <property type="nucleotide sequence ID" value="NZ_CP108090.1"/>
</dbReference>
<evidence type="ECO:0000256" key="4">
    <source>
        <dbReference type="ARBA" id="ARBA00022827"/>
    </source>
</evidence>
<keyword evidence="5" id="KW-0560">Oxidoreductase</keyword>
<dbReference type="Pfam" id="PF02771">
    <property type="entry name" value="Acyl-CoA_dh_N"/>
    <property type="match status" value="1"/>
</dbReference>
<dbReference type="PANTHER" id="PTHR43884">
    <property type="entry name" value="ACYL-COA DEHYDROGENASE"/>
    <property type="match status" value="1"/>
</dbReference>
<protein>
    <submittedName>
        <fullName evidence="9">Acyl-CoA dehydrogenase family protein</fullName>
    </submittedName>
</protein>
<dbReference type="Gene3D" id="1.20.140.10">
    <property type="entry name" value="Butyryl-CoA Dehydrogenase, subunit A, domain 3"/>
    <property type="match status" value="1"/>
</dbReference>
<dbReference type="InterPro" id="IPR036250">
    <property type="entry name" value="AcylCo_DH-like_C"/>
</dbReference>
<accession>A0ABZ1T8Z9</accession>
<dbReference type="EMBL" id="CP108090">
    <property type="protein sequence ID" value="WUQ11851.1"/>
    <property type="molecule type" value="Genomic_DNA"/>
</dbReference>
<dbReference type="Pfam" id="PF02770">
    <property type="entry name" value="Acyl-CoA_dh_M"/>
    <property type="match status" value="1"/>
</dbReference>
<dbReference type="CDD" id="cd00567">
    <property type="entry name" value="ACAD"/>
    <property type="match status" value="1"/>
</dbReference>
<dbReference type="PANTHER" id="PTHR43884:SF22">
    <property type="entry name" value="BLR3437 PROTEIN"/>
    <property type="match status" value="1"/>
</dbReference>
<organism evidence="9 10">
    <name type="scientific">Streptomyces virginiae</name>
    <name type="common">Streptomyces cinnamonensis</name>
    <dbReference type="NCBI Taxonomy" id="1961"/>
    <lineage>
        <taxon>Bacteria</taxon>
        <taxon>Bacillati</taxon>
        <taxon>Actinomycetota</taxon>
        <taxon>Actinomycetes</taxon>
        <taxon>Kitasatosporales</taxon>
        <taxon>Streptomycetaceae</taxon>
        <taxon>Streptomyces</taxon>
    </lineage>
</organism>
<dbReference type="Proteomes" id="UP001432039">
    <property type="component" value="Chromosome"/>
</dbReference>
<dbReference type="InterPro" id="IPR013786">
    <property type="entry name" value="AcylCoA_DH/ox_N"/>
</dbReference>
<keyword evidence="10" id="KW-1185">Reference proteome</keyword>
<keyword evidence="4 5" id="KW-0274">FAD</keyword>
<dbReference type="InterPro" id="IPR009100">
    <property type="entry name" value="AcylCoA_DH/oxidase_NM_dom_sf"/>
</dbReference>